<name>A0A137Z7X8_9ACTN</name>
<dbReference type="InterPro" id="IPR041916">
    <property type="entry name" value="Anti_sigma_zinc_sf"/>
</dbReference>
<gene>
    <name evidence="4" type="ORF">AXK61_23895</name>
</gene>
<protein>
    <recommendedName>
        <fullName evidence="3">Putative zinc-finger domain-containing protein</fullName>
    </recommendedName>
</protein>
<dbReference type="EMBL" id="LSRE01000027">
    <property type="protein sequence ID" value="KXO94299.1"/>
    <property type="molecule type" value="Genomic_DNA"/>
</dbReference>
<organism evidence="4 5">
    <name type="scientific">Tsukamurella pseudospumae</name>
    <dbReference type="NCBI Taxonomy" id="239498"/>
    <lineage>
        <taxon>Bacteria</taxon>
        <taxon>Bacillati</taxon>
        <taxon>Actinomycetota</taxon>
        <taxon>Actinomycetes</taxon>
        <taxon>Mycobacteriales</taxon>
        <taxon>Tsukamurellaceae</taxon>
        <taxon>Tsukamurella</taxon>
    </lineage>
</organism>
<evidence type="ECO:0000256" key="1">
    <source>
        <dbReference type="ARBA" id="ARBA00023015"/>
    </source>
</evidence>
<sequence length="104" mass="11137">MSIDCDHAREALSADLDGEQGAADAVNAQDHLSNCPACRNWYTEMTRINRRLRLTAVPDSAPTQGFTDRVLSLIDLKTVCGCGDRCGCSEPCGCGDLCVCRQGA</sequence>
<reference evidence="4 5" key="1">
    <citation type="submission" date="2016-02" db="EMBL/GenBank/DDBJ databases">
        <authorList>
            <person name="Teng J.L."/>
            <person name="Tang Y."/>
            <person name="Huang Y."/>
            <person name="Guo F."/>
            <person name="Wei W."/>
            <person name="Chen J.H."/>
            <person name="Wong S.Y."/>
            <person name="Lau S.K."/>
            <person name="Woo P.C."/>
        </authorList>
    </citation>
    <scope>NUCLEOTIDE SEQUENCE [LARGE SCALE GENOMIC DNA]</scope>
    <source>
        <strain evidence="4 5">JCM 13375</strain>
    </source>
</reference>
<dbReference type="InterPro" id="IPR027383">
    <property type="entry name" value="Znf_put"/>
</dbReference>
<evidence type="ECO:0000313" key="5">
    <source>
        <dbReference type="Proteomes" id="UP000070409"/>
    </source>
</evidence>
<comment type="caution">
    <text evidence="4">The sequence shown here is derived from an EMBL/GenBank/DDBJ whole genome shotgun (WGS) entry which is preliminary data.</text>
</comment>
<proteinExistence type="predicted"/>
<dbReference type="Proteomes" id="UP000070409">
    <property type="component" value="Unassembled WGS sequence"/>
</dbReference>
<evidence type="ECO:0000259" key="3">
    <source>
        <dbReference type="Pfam" id="PF13490"/>
    </source>
</evidence>
<dbReference type="Gene3D" id="1.10.10.1320">
    <property type="entry name" value="Anti-sigma factor, zinc-finger domain"/>
    <property type="match status" value="1"/>
</dbReference>
<evidence type="ECO:0000313" key="4">
    <source>
        <dbReference type="EMBL" id="KXO94299.1"/>
    </source>
</evidence>
<keyword evidence="5" id="KW-1185">Reference proteome</keyword>
<accession>A0A137Z7X8</accession>
<keyword evidence="1" id="KW-0805">Transcription regulation</keyword>
<evidence type="ECO:0000256" key="2">
    <source>
        <dbReference type="ARBA" id="ARBA00023163"/>
    </source>
</evidence>
<dbReference type="RefSeq" id="WP_068746380.1">
    <property type="nucleotide sequence ID" value="NZ_LSRE01000027.1"/>
</dbReference>
<feature type="domain" description="Putative zinc-finger" evidence="3">
    <location>
        <begin position="5"/>
        <end position="39"/>
    </location>
</feature>
<dbReference type="Pfam" id="PF13490">
    <property type="entry name" value="zf-HC2"/>
    <property type="match status" value="1"/>
</dbReference>
<keyword evidence="2" id="KW-0804">Transcription</keyword>